<organism evidence="2 3">
    <name type="scientific">Trichodelitschia bisporula</name>
    <dbReference type="NCBI Taxonomy" id="703511"/>
    <lineage>
        <taxon>Eukaryota</taxon>
        <taxon>Fungi</taxon>
        <taxon>Dikarya</taxon>
        <taxon>Ascomycota</taxon>
        <taxon>Pezizomycotina</taxon>
        <taxon>Dothideomycetes</taxon>
        <taxon>Dothideomycetes incertae sedis</taxon>
        <taxon>Phaeotrichales</taxon>
        <taxon>Phaeotrichaceae</taxon>
        <taxon>Trichodelitschia</taxon>
    </lineage>
</organism>
<reference evidence="2" key="1">
    <citation type="journal article" date="2020" name="Stud. Mycol.">
        <title>101 Dothideomycetes genomes: a test case for predicting lifestyles and emergence of pathogens.</title>
        <authorList>
            <person name="Haridas S."/>
            <person name="Albert R."/>
            <person name="Binder M."/>
            <person name="Bloem J."/>
            <person name="Labutti K."/>
            <person name="Salamov A."/>
            <person name="Andreopoulos B."/>
            <person name="Baker S."/>
            <person name="Barry K."/>
            <person name="Bills G."/>
            <person name="Bluhm B."/>
            <person name="Cannon C."/>
            <person name="Castanera R."/>
            <person name="Culley D."/>
            <person name="Daum C."/>
            <person name="Ezra D."/>
            <person name="Gonzalez J."/>
            <person name="Henrissat B."/>
            <person name="Kuo A."/>
            <person name="Liang C."/>
            <person name="Lipzen A."/>
            <person name="Lutzoni F."/>
            <person name="Magnuson J."/>
            <person name="Mondo S."/>
            <person name="Nolan M."/>
            <person name="Ohm R."/>
            <person name="Pangilinan J."/>
            <person name="Park H.-J."/>
            <person name="Ramirez L."/>
            <person name="Alfaro M."/>
            <person name="Sun H."/>
            <person name="Tritt A."/>
            <person name="Yoshinaga Y."/>
            <person name="Zwiers L.-H."/>
            <person name="Turgeon B."/>
            <person name="Goodwin S."/>
            <person name="Spatafora J."/>
            <person name="Crous P."/>
            <person name="Grigoriev I."/>
        </authorList>
    </citation>
    <scope>NUCLEOTIDE SEQUENCE</scope>
    <source>
        <strain evidence="2">CBS 262.69</strain>
    </source>
</reference>
<evidence type="ECO:0000256" key="1">
    <source>
        <dbReference type="SAM" id="MobiDB-lite"/>
    </source>
</evidence>
<evidence type="ECO:0000313" key="2">
    <source>
        <dbReference type="EMBL" id="KAF2396883.1"/>
    </source>
</evidence>
<sequence>MIPYSSRPSSLLLAVVTQNSVVVPRAHPHARHRQLTGATRNMHTATPSRSPSWPKPREAAGLWSDVRCCPEVTPCARRETGWVSTRNSRTRRPGALPRQTSAATNRSSLLESGVVVSGLMVEKLPAQSPTIFRRLQICQRLLKARTPRHFQVLLQTTG</sequence>
<proteinExistence type="predicted"/>
<keyword evidence="3" id="KW-1185">Reference proteome</keyword>
<accession>A0A6G1HLE7</accession>
<name>A0A6G1HLE7_9PEZI</name>
<feature type="region of interest" description="Disordered" evidence="1">
    <location>
        <begin position="83"/>
        <end position="104"/>
    </location>
</feature>
<gene>
    <name evidence="2" type="ORF">EJ06DRAFT_174837</name>
</gene>
<dbReference type="AlphaFoldDB" id="A0A6G1HLE7"/>
<protein>
    <submittedName>
        <fullName evidence="2">Uncharacterized protein</fullName>
    </submittedName>
</protein>
<dbReference type="EMBL" id="ML996705">
    <property type="protein sequence ID" value="KAF2396883.1"/>
    <property type="molecule type" value="Genomic_DNA"/>
</dbReference>
<feature type="compositionally biased region" description="Polar residues" evidence="1">
    <location>
        <begin position="36"/>
        <end position="51"/>
    </location>
</feature>
<evidence type="ECO:0000313" key="3">
    <source>
        <dbReference type="Proteomes" id="UP000799640"/>
    </source>
</evidence>
<feature type="region of interest" description="Disordered" evidence="1">
    <location>
        <begin position="28"/>
        <end position="57"/>
    </location>
</feature>
<dbReference type="Proteomes" id="UP000799640">
    <property type="component" value="Unassembled WGS sequence"/>
</dbReference>